<dbReference type="SUPFAM" id="SSF53335">
    <property type="entry name" value="S-adenosyl-L-methionine-dependent methyltransferases"/>
    <property type="match status" value="1"/>
</dbReference>
<sequence>MDKKQIVNYWDKRAESFSKDKQAELESSHATAWLKEIEAITRLRDGLKVLDIGTGAGFLAILCAQQGAEVSGIDLAPDMIQSAKQNAQQLNQNIQFKVMDAEHLNYENETFDVVIARNVTWLMPNTQATYKEWLRVLKPNGHLINIDGNYGKDSFINYGDISTDHAHNTLGDEMLQESEIIKQSIPINHQSRPRYDINILRQLGYQNIHLDTGVYARVYKEQDAFYNPTPIFLISVTKPMT</sequence>
<accession>A0A9X4L3J6</accession>
<evidence type="ECO:0000313" key="6">
    <source>
        <dbReference type="EMBL" id="MDG0845386.1"/>
    </source>
</evidence>
<protein>
    <submittedName>
        <fullName evidence="6">Class I SAM-dependent methyltransferase</fullName>
    </submittedName>
</protein>
<dbReference type="Proteomes" id="UP001152422">
    <property type="component" value="Unassembled WGS sequence"/>
</dbReference>
<reference evidence="7" key="3">
    <citation type="submission" date="2023-03" db="EMBL/GenBank/DDBJ databases">
        <authorList>
            <person name="Vazquez L."/>
            <person name="Rodriguez J."/>
            <person name="Mayo B."/>
            <person name="Florez A.B."/>
        </authorList>
    </citation>
    <scope>NUCLEOTIDE SEQUENCE</scope>
    <source>
        <strain evidence="7">5A3I</strain>
    </source>
</reference>
<feature type="domain" description="Methyltransferase" evidence="5">
    <location>
        <begin position="44"/>
        <end position="149"/>
    </location>
</feature>
<dbReference type="EMBL" id="JARGCK010000001">
    <property type="protein sequence ID" value="MDK9864619.1"/>
    <property type="molecule type" value="Genomic_DNA"/>
</dbReference>
<dbReference type="AlphaFoldDB" id="A0A9X4L3J6"/>
<dbReference type="InterPro" id="IPR029063">
    <property type="entry name" value="SAM-dependent_MTases_sf"/>
</dbReference>
<dbReference type="RefSeq" id="WP_002511605.1">
    <property type="nucleotide sequence ID" value="NZ_JABUYQ010000003.1"/>
</dbReference>
<dbReference type="Gene3D" id="3.40.50.150">
    <property type="entry name" value="Vaccinia Virus protein VP39"/>
    <property type="match status" value="1"/>
</dbReference>
<evidence type="ECO:0000259" key="5">
    <source>
        <dbReference type="Pfam" id="PF13847"/>
    </source>
</evidence>
<comment type="pathway">
    <text evidence="1">Lipid metabolism.</text>
</comment>
<organism evidence="6 8">
    <name type="scientific">Staphylococcus equorum</name>
    <dbReference type="NCBI Taxonomy" id="246432"/>
    <lineage>
        <taxon>Bacteria</taxon>
        <taxon>Bacillati</taxon>
        <taxon>Bacillota</taxon>
        <taxon>Bacilli</taxon>
        <taxon>Bacillales</taxon>
        <taxon>Staphylococcaceae</taxon>
        <taxon>Staphylococcus</taxon>
    </lineage>
</organism>
<dbReference type="InterPro" id="IPR025714">
    <property type="entry name" value="Methyltranfer_dom"/>
</dbReference>
<dbReference type="CDD" id="cd02440">
    <property type="entry name" value="AdoMet_MTases"/>
    <property type="match status" value="1"/>
</dbReference>
<comment type="pathway">
    <text evidence="4">Phospholipid metabolism.</text>
</comment>
<evidence type="ECO:0000313" key="7">
    <source>
        <dbReference type="EMBL" id="MDK9864619.1"/>
    </source>
</evidence>
<proteinExistence type="predicted"/>
<keyword evidence="2 6" id="KW-0489">Methyltransferase</keyword>
<dbReference type="EMBL" id="JAMBQA010000002">
    <property type="protein sequence ID" value="MDG0845386.1"/>
    <property type="molecule type" value="Genomic_DNA"/>
</dbReference>
<comment type="caution">
    <text evidence="6">The sequence shown here is derived from an EMBL/GenBank/DDBJ whole genome shotgun (WGS) entry which is preliminary data.</text>
</comment>
<evidence type="ECO:0000313" key="8">
    <source>
        <dbReference type="Proteomes" id="UP001152422"/>
    </source>
</evidence>
<dbReference type="PANTHER" id="PTHR44307:SF2">
    <property type="entry name" value="PHOSPHOETHANOLAMINE METHYLTRANSFERASE ISOFORM X1"/>
    <property type="match status" value="1"/>
</dbReference>
<name>A0A9X4L3J6_9STAP</name>
<keyword evidence="8" id="KW-1185">Reference proteome</keyword>
<dbReference type="GO" id="GO:0008168">
    <property type="term" value="F:methyltransferase activity"/>
    <property type="evidence" value="ECO:0007669"/>
    <property type="project" value="UniProtKB-KW"/>
</dbReference>
<keyword evidence="3" id="KW-0808">Transferase</keyword>
<gene>
    <name evidence="6" type="ORF">M4L89_04030</name>
    <name evidence="7" type="ORF">P1A27_01385</name>
</gene>
<reference evidence="7" key="2">
    <citation type="journal article" date="2023" name="Int. J. Mol. Sci.">
        <title>Antibiotic Resistance/Susceptibility Profiles of Staphylococcus equorum Strains from Cheese, and Genome Analysis for Antibiotic Resistance Genes.</title>
        <authorList>
            <person name="Vazquez L."/>
            <person name="Srednik M.E."/>
            <person name="Rodriguez J."/>
            <person name="Florez A.B."/>
            <person name="Mayo B."/>
        </authorList>
    </citation>
    <scope>NUCLEOTIDE SEQUENCE</scope>
    <source>
        <strain evidence="7">5A3I</strain>
    </source>
</reference>
<dbReference type="PANTHER" id="PTHR44307">
    <property type="entry name" value="PHOSPHOETHANOLAMINE METHYLTRANSFERASE"/>
    <property type="match status" value="1"/>
</dbReference>
<reference evidence="6" key="1">
    <citation type="submission" date="2022-05" db="EMBL/GenBank/DDBJ databases">
        <title>Comparative genomics of Staphylococcus equorum isolates.</title>
        <authorList>
            <person name="Luelf R.H."/>
        </authorList>
    </citation>
    <scope>NUCLEOTIDE SEQUENCE</scope>
    <source>
        <strain evidence="6">TMW 2.2497</strain>
    </source>
</reference>
<evidence type="ECO:0000256" key="3">
    <source>
        <dbReference type="ARBA" id="ARBA00022679"/>
    </source>
</evidence>
<evidence type="ECO:0000256" key="1">
    <source>
        <dbReference type="ARBA" id="ARBA00005189"/>
    </source>
</evidence>
<evidence type="ECO:0000256" key="2">
    <source>
        <dbReference type="ARBA" id="ARBA00022603"/>
    </source>
</evidence>
<dbReference type="Proteomes" id="UP001174037">
    <property type="component" value="Unassembled WGS sequence"/>
</dbReference>
<dbReference type="Pfam" id="PF13847">
    <property type="entry name" value="Methyltransf_31"/>
    <property type="match status" value="1"/>
</dbReference>
<evidence type="ECO:0000256" key="4">
    <source>
        <dbReference type="ARBA" id="ARBA00025707"/>
    </source>
</evidence>
<dbReference type="GO" id="GO:0032259">
    <property type="term" value="P:methylation"/>
    <property type="evidence" value="ECO:0007669"/>
    <property type="project" value="UniProtKB-KW"/>
</dbReference>